<accession>A0ABV9FEN6</accession>
<evidence type="ECO:0000313" key="5">
    <source>
        <dbReference type="EMBL" id="MFC4598644.1"/>
    </source>
</evidence>
<dbReference type="RefSeq" id="WP_378095113.1">
    <property type="nucleotide sequence ID" value="NZ_JBHSEP010000006.1"/>
</dbReference>
<sequence length="361" mass="39704">MKKSRVLLLAFVVMALGLTACSGNGGGNKQLKEVRLGLMPYYDYAPWALAEKMGFFEEEGIKLISRMFPVEGNVAPALVNGSIDMGGFSDTPSITLASQFGNLRMISFLNIFKGFAIMANKDGGFKTYEELLQETNDPKQAAIEAGKQLEGKSIVTTSGAAFYMVLEQALLNAGLTMKDVKLIDMEPDVGVSAFISGTGDFYLGGLPQREKLQSEGYSALISGEEIGPGAVMLAGLATTKKYADANPDTIKSMQKVWFKTMDYMKSNPDDAYAYLAEWSNLQNGGTSTGEDVKTFIESYVIFAKSPEEAQSLFYDEGSSTNWEKRYEYLVKYHEESGEIKKDSVKLDELIMAESVFEQFKK</sequence>
<gene>
    <name evidence="5" type="ORF">ACFO3S_10395</name>
</gene>
<proteinExistence type="inferred from homology"/>
<feature type="chain" id="PRO_5046438610" evidence="4">
    <location>
        <begin position="23"/>
        <end position="361"/>
    </location>
</feature>
<dbReference type="EMBL" id="JBHSEP010000006">
    <property type="protein sequence ID" value="MFC4598644.1"/>
    <property type="molecule type" value="Genomic_DNA"/>
</dbReference>
<dbReference type="Proteomes" id="UP001596028">
    <property type="component" value="Unassembled WGS sequence"/>
</dbReference>
<evidence type="ECO:0000256" key="2">
    <source>
        <dbReference type="ARBA" id="ARBA00010742"/>
    </source>
</evidence>
<evidence type="ECO:0000256" key="4">
    <source>
        <dbReference type="SAM" id="SignalP"/>
    </source>
</evidence>
<dbReference type="PANTHER" id="PTHR30024">
    <property type="entry name" value="ALIPHATIC SULFONATES-BINDING PROTEIN-RELATED"/>
    <property type="match status" value="1"/>
</dbReference>
<feature type="signal peptide" evidence="4">
    <location>
        <begin position="1"/>
        <end position="22"/>
    </location>
</feature>
<dbReference type="SUPFAM" id="SSF53850">
    <property type="entry name" value="Periplasmic binding protein-like II"/>
    <property type="match status" value="1"/>
</dbReference>
<dbReference type="Gene3D" id="3.40.190.10">
    <property type="entry name" value="Periplasmic binding protein-like II"/>
    <property type="match status" value="2"/>
</dbReference>
<comment type="caution">
    <text evidence="5">The sequence shown here is derived from an EMBL/GenBank/DDBJ whole genome shotgun (WGS) entry which is preliminary data.</text>
</comment>
<comment type="similarity">
    <text evidence="2">Belongs to the bacterial solute-binding protein SsuA/TauA family.</text>
</comment>
<protein>
    <submittedName>
        <fullName evidence="5">ABC transporter substrate-binding protein</fullName>
    </submittedName>
</protein>
<evidence type="ECO:0000256" key="3">
    <source>
        <dbReference type="ARBA" id="ARBA00022729"/>
    </source>
</evidence>
<name>A0ABV9FEN6_9BACL</name>
<organism evidence="5 6">
    <name type="scientific">Cohnella hongkongensis</name>
    <dbReference type="NCBI Taxonomy" id="178337"/>
    <lineage>
        <taxon>Bacteria</taxon>
        <taxon>Bacillati</taxon>
        <taxon>Bacillota</taxon>
        <taxon>Bacilli</taxon>
        <taxon>Bacillales</taxon>
        <taxon>Paenibacillaceae</taxon>
        <taxon>Cohnella</taxon>
    </lineage>
</organism>
<dbReference type="Pfam" id="PF13379">
    <property type="entry name" value="NMT1_2"/>
    <property type="match status" value="1"/>
</dbReference>
<comment type="subcellular location">
    <subcellularLocation>
        <location evidence="1">Periplasm</location>
    </subcellularLocation>
</comment>
<reference evidence="6" key="1">
    <citation type="journal article" date="2019" name="Int. J. Syst. Evol. Microbiol.">
        <title>The Global Catalogue of Microorganisms (GCM) 10K type strain sequencing project: providing services to taxonomists for standard genome sequencing and annotation.</title>
        <authorList>
            <consortium name="The Broad Institute Genomics Platform"/>
            <consortium name="The Broad Institute Genome Sequencing Center for Infectious Disease"/>
            <person name="Wu L."/>
            <person name="Ma J."/>
        </authorList>
    </citation>
    <scope>NUCLEOTIDE SEQUENCE [LARGE SCALE GENOMIC DNA]</scope>
    <source>
        <strain evidence="6">CCUG 49571</strain>
    </source>
</reference>
<keyword evidence="6" id="KW-1185">Reference proteome</keyword>
<evidence type="ECO:0000256" key="1">
    <source>
        <dbReference type="ARBA" id="ARBA00004418"/>
    </source>
</evidence>
<evidence type="ECO:0000313" key="6">
    <source>
        <dbReference type="Proteomes" id="UP001596028"/>
    </source>
</evidence>
<dbReference type="PROSITE" id="PS51257">
    <property type="entry name" value="PROKAR_LIPOPROTEIN"/>
    <property type="match status" value="1"/>
</dbReference>
<keyword evidence="3 4" id="KW-0732">Signal</keyword>
<dbReference type="PANTHER" id="PTHR30024:SF47">
    <property type="entry name" value="TAURINE-BINDING PERIPLASMIC PROTEIN"/>
    <property type="match status" value="1"/>
</dbReference>